<dbReference type="InterPro" id="IPR029752">
    <property type="entry name" value="D-isomer_DH_CS1"/>
</dbReference>
<dbReference type="GO" id="GO:0016491">
    <property type="term" value="F:oxidoreductase activity"/>
    <property type="evidence" value="ECO:0007669"/>
    <property type="project" value="UniProtKB-KW"/>
</dbReference>
<evidence type="ECO:0000259" key="3">
    <source>
        <dbReference type="Pfam" id="PF02826"/>
    </source>
</evidence>
<dbReference type="InterPro" id="IPR006140">
    <property type="entry name" value="D-isomer_DH_NAD-bd"/>
</dbReference>
<evidence type="ECO:0000256" key="1">
    <source>
        <dbReference type="ARBA" id="ARBA00023002"/>
    </source>
</evidence>
<dbReference type="KEGG" id="ptkz:JDV02_009822"/>
<dbReference type="SUPFAM" id="SSF51735">
    <property type="entry name" value="NAD(P)-binding Rossmann-fold domains"/>
    <property type="match status" value="1"/>
</dbReference>
<dbReference type="OrthoDB" id="298012at2759"/>
<dbReference type="GO" id="GO:0051287">
    <property type="term" value="F:NAD binding"/>
    <property type="evidence" value="ECO:0007669"/>
    <property type="project" value="InterPro"/>
</dbReference>
<dbReference type="RefSeq" id="XP_047847524.1">
    <property type="nucleotide sequence ID" value="XM_047991512.1"/>
</dbReference>
<proteinExistence type="predicted"/>
<evidence type="ECO:0000313" key="5">
    <source>
        <dbReference type="Proteomes" id="UP000829364"/>
    </source>
</evidence>
<dbReference type="PANTHER" id="PTHR43333:SF1">
    <property type="entry name" value="D-ISOMER SPECIFIC 2-HYDROXYACID DEHYDROGENASE NAD-BINDING DOMAIN-CONTAINING PROTEIN"/>
    <property type="match status" value="1"/>
</dbReference>
<feature type="domain" description="D-isomer specific 2-hydroxyacid dehydrogenase NAD-binding" evidence="3">
    <location>
        <begin position="336"/>
        <end position="406"/>
    </location>
</feature>
<dbReference type="InterPro" id="IPR036291">
    <property type="entry name" value="NAD(P)-bd_dom_sf"/>
</dbReference>
<dbReference type="Pfam" id="PF02826">
    <property type="entry name" value="2-Hacid_dh_C"/>
    <property type="match status" value="2"/>
</dbReference>
<organism evidence="4 5">
    <name type="scientific">Purpureocillium takamizusanense</name>
    <dbReference type="NCBI Taxonomy" id="2060973"/>
    <lineage>
        <taxon>Eukaryota</taxon>
        <taxon>Fungi</taxon>
        <taxon>Dikarya</taxon>
        <taxon>Ascomycota</taxon>
        <taxon>Pezizomycotina</taxon>
        <taxon>Sordariomycetes</taxon>
        <taxon>Hypocreomycetidae</taxon>
        <taxon>Hypocreales</taxon>
        <taxon>Ophiocordycipitaceae</taxon>
        <taxon>Purpureocillium</taxon>
    </lineage>
</organism>
<dbReference type="Proteomes" id="UP000829364">
    <property type="component" value="Chromosome 10"/>
</dbReference>
<keyword evidence="5" id="KW-1185">Reference proteome</keyword>
<gene>
    <name evidence="4" type="ORF">JDV02_009822</name>
</gene>
<accession>A0A9Q8QPK9</accession>
<dbReference type="EMBL" id="CP086363">
    <property type="protein sequence ID" value="UNI24043.1"/>
    <property type="molecule type" value="Genomic_DNA"/>
</dbReference>
<evidence type="ECO:0000256" key="2">
    <source>
        <dbReference type="ARBA" id="ARBA00023027"/>
    </source>
</evidence>
<evidence type="ECO:0000313" key="4">
    <source>
        <dbReference type="EMBL" id="UNI24043.1"/>
    </source>
</evidence>
<keyword evidence="2" id="KW-0520">NAD</keyword>
<name>A0A9Q8QPK9_9HYPO</name>
<dbReference type="PROSITE" id="PS00065">
    <property type="entry name" value="D_2_HYDROXYACID_DH_1"/>
    <property type="match status" value="1"/>
</dbReference>
<sequence>MFQVSLPRTYTHHCHVYQVYTVYISQSFAWWWAMSLQSSRRVARCTIRASLRLPLWPTYLGPRYRVSAASINSNKRTTLRFSCTASTSSSSPSSTSTTPFDAAASLVESLSSSSSCFQALASRQGNQFASPHHHHPQRRRLRGLSRPFFRRSSQALSASSLSWTCPSPQQSRTIITTTTFNTNTTMAGPVTDTDGGGGAAPAAPAAATGSTGGNITARDKLLIHVPQPPPPGFLDALAARFPQLSVRWEIAGFDPLRSDLASADTLPPEVLDGVTMLCAYPPAAAAAIPDVRFVQLISAGSDRWVGHDKYRDPRVVFCSGSGCHAPQIAEWVIASWLASEHHFDVYKQQQLQRHWSARVADHPVTDSMGRRMAVFGYGAIGRHCAQLGRALGMDVVAYTRRPRPTPASRRLDPGSYAVPGTGDPDGVIPSRWFHGEDDPAAALADMLRLGVDLLVLAVPLSDSTRGLVGRREFDLMRDVAAGVAGVDSATTTAAAAAAATGSESTTGQKAMRRPPPFLCNIARGPIVDSLALVDALRDGSLRGAALDVTDPEPLPADHPLWTAPNVFITPHVAWQSTGIIDRIAGLILENLTRLDEGRPLLNQIKK</sequence>
<reference evidence="4" key="1">
    <citation type="submission" date="2021-11" db="EMBL/GenBank/DDBJ databases">
        <title>Purpureocillium_takamizusanense_genome.</title>
        <authorList>
            <person name="Nguyen N.-H."/>
        </authorList>
    </citation>
    <scope>NUCLEOTIDE SEQUENCE</scope>
    <source>
        <strain evidence="4">PT3</strain>
    </source>
</reference>
<feature type="domain" description="D-isomer specific 2-hydroxyacid dehydrogenase NAD-binding" evidence="3">
    <location>
        <begin position="517"/>
        <end position="573"/>
    </location>
</feature>
<dbReference type="AlphaFoldDB" id="A0A9Q8QPK9"/>
<dbReference type="GeneID" id="72071767"/>
<dbReference type="Gene3D" id="3.40.50.720">
    <property type="entry name" value="NAD(P)-binding Rossmann-like Domain"/>
    <property type="match status" value="4"/>
</dbReference>
<dbReference type="PANTHER" id="PTHR43333">
    <property type="entry name" value="2-HACID_DH_C DOMAIN-CONTAINING PROTEIN"/>
    <property type="match status" value="1"/>
</dbReference>
<keyword evidence="1" id="KW-0560">Oxidoreductase</keyword>
<protein>
    <recommendedName>
        <fullName evidence="3">D-isomer specific 2-hydroxyacid dehydrogenase NAD-binding domain-containing protein</fullName>
    </recommendedName>
</protein>